<keyword evidence="7 10" id="KW-0732">Signal</keyword>
<dbReference type="Pfam" id="PF03211">
    <property type="entry name" value="Pectate_lyase"/>
    <property type="match status" value="1"/>
</dbReference>
<dbReference type="InterPro" id="IPR004898">
    <property type="entry name" value="Pectate_lyase_PlyH/PlyE-like"/>
</dbReference>
<evidence type="ECO:0000256" key="10">
    <source>
        <dbReference type="RuleBase" id="RU367009"/>
    </source>
</evidence>
<dbReference type="PANTHER" id="PTHR33407">
    <property type="entry name" value="PECTATE LYASE F-RELATED"/>
    <property type="match status" value="1"/>
</dbReference>
<comment type="cofactor">
    <cofactor evidence="2 10">
        <name>Ca(2+)</name>
        <dbReference type="ChEBI" id="CHEBI:29108"/>
    </cofactor>
</comment>
<comment type="catalytic activity">
    <reaction evidence="1 10">
        <text>Eliminative cleavage of (1-&gt;4)-alpha-D-galacturonan to give oligosaccharides with 4-deoxy-alpha-D-galact-4-enuronosyl groups at their non-reducing ends.</text>
        <dbReference type="EC" id="4.2.2.2"/>
    </reaction>
</comment>
<keyword evidence="13" id="KW-1185">Reference proteome</keyword>
<dbReference type="InterPro" id="IPR012334">
    <property type="entry name" value="Pectin_lyas_fold"/>
</dbReference>
<evidence type="ECO:0000313" key="13">
    <source>
        <dbReference type="Proteomes" id="UP000185511"/>
    </source>
</evidence>
<evidence type="ECO:0000256" key="2">
    <source>
        <dbReference type="ARBA" id="ARBA00001913"/>
    </source>
</evidence>
<dbReference type="RefSeq" id="WP_075765528.1">
    <property type="nucleotide sequence ID" value="NZ_CP016076.1"/>
</dbReference>
<dbReference type="GO" id="GO:0030570">
    <property type="term" value="F:pectate lyase activity"/>
    <property type="evidence" value="ECO:0007669"/>
    <property type="project" value="UniProtKB-UniRule"/>
</dbReference>
<reference evidence="13" key="1">
    <citation type="submission" date="2016-06" db="EMBL/GenBank/DDBJ databases">
        <title>Complete genome sequence of Actinoalloteichus fjordicus DSM 46855 (=ADI127-17), type strain of the new species Actinoalloteichus fjordicus.</title>
        <authorList>
            <person name="Ruckert C."/>
            <person name="Nouioui I."/>
            <person name="Willmese J."/>
            <person name="van Wezel G."/>
            <person name="Klenk H.-P."/>
            <person name="Kalinowski J."/>
            <person name="Zotchev S.B."/>
        </authorList>
    </citation>
    <scope>NUCLEOTIDE SEQUENCE [LARGE SCALE GENOMIC DNA]</scope>
    <source>
        <strain evidence="13">ADI127-7</strain>
    </source>
</reference>
<gene>
    <name evidence="12" type="ORF">UA74_23915</name>
</gene>
<proteinExistence type="inferred from homology"/>
<feature type="compositionally biased region" description="Acidic residues" evidence="11">
    <location>
        <begin position="237"/>
        <end position="248"/>
    </location>
</feature>
<dbReference type="GO" id="GO:0045490">
    <property type="term" value="P:pectin catabolic process"/>
    <property type="evidence" value="ECO:0007669"/>
    <property type="project" value="TreeGrafter"/>
</dbReference>
<comment type="similarity">
    <text evidence="4 10">Belongs to the polysaccharide lyase 3 family.</text>
</comment>
<dbReference type="EC" id="4.2.2.2" evidence="5 10"/>
<comment type="function">
    <text evidence="10">Catalyzes the depolymerization of both polygalacturonate and pectins of methyl esterification degree from 22 to 89%, with an endo mode of action. In contrast to the majority of pectate lyases, displays high activity on highly methylated pectins.</text>
</comment>
<feature type="signal peptide" evidence="10">
    <location>
        <begin position="1"/>
        <end position="26"/>
    </location>
</feature>
<evidence type="ECO:0000256" key="11">
    <source>
        <dbReference type="SAM" id="MobiDB-lite"/>
    </source>
</evidence>
<feature type="chain" id="PRO_5041779773" description="Pectate lyase" evidence="10">
    <location>
        <begin position="27"/>
        <end position="265"/>
    </location>
</feature>
<dbReference type="Proteomes" id="UP000185511">
    <property type="component" value="Chromosome"/>
</dbReference>
<dbReference type="EMBL" id="CP016076">
    <property type="protein sequence ID" value="APU16801.1"/>
    <property type="molecule type" value="Genomic_DNA"/>
</dbReference>
<evidence type="ECO:0000256" key="3">
    <source>
        <dbReference type="ARBA" id="ARBA00004613"/>
    </source>
</evidence>
<accession>A0AAC9LFM5</accession>
<protein>
    <recommendedName>
        <fullName evidence="5 10">Pectate lyase</fullName>
        <ecNumber evidence="5 10">4.2.2.2</ecNumber>
    </recommendedName>
</protein>
<sequence>MWSSPTASHRTRSVLAALITTPLAAAALVLSPAAGVAEPSATALDEPVSETIVLTEDFDGGGTRYYGEGDLGDGGQGEGGDPLFELEDGVTLSNVVLGSPAADGVHCEGSCTLRNVVWEDVGEDAATFRADSASAQFRVEGGSAAAAEDKVFQHNGPGTLTVTGFTVEDFGALYRSCGNCSSMYERHVVLDDITVNTPGDRLVGINENYGDTATLSNITIIGDDDRDITICQRYEGNDDGDEPDETGEGPDGTHCLYEESDITYQ</sequence>
<dbReference type="InterPro" id="IPR011050">
    <property type="entry name" value="Pectin_lyase_fold/virulence"/>
</dbReference>
<evidence type="ECO:0000256" key="5">
    <source>
        <dbReference type="ARBA" id="ARBA00012272"/>
    </source>
</evidence>
<evidence type="ECO:0000256" key="1">
    <source>
        <dbReference type="ARBA" id="ARBA00000695"/>
    </source>
</evidence>
<dbReference type="AlphaFoldDB" id="A0AAC9LFM5"/>
<name>A0AAC9LFM5_9PSEU</name>
<dbReference type="GO" id="GO:0005576">
    <property type="term" value="C:extracellular region"/>
    <property type="evidence" value="ECO:0007669"/>
    <property type="project" value="UniProtKB-SubCell"/>
</dbReference>
<evidence type="ECO:0000313" key="12">
    <source>
        <dbReference type="EMBL" id="APU16801.1"/>
    </source>
</evidence>
<keyword evidence="8 10" id="KW-0106">Calcium</keyword>
<feature type="region of interest" description="Disordered" evidence="11">
    <location>
        <begin position="234"/>
        <end position="265"/>
    </location>
</feature>
<organism evidence="12 13">
    <name type="scientific">Actinoalloteichus fjordicus</name>
    <dbReference type="NCBI Taxonomy" id="1612552"/>
    <lineage>
        <taxon>Bacteria</taxon>
        <taxon>Bacillati</taxon>
        <taxon>Actinomycetota</taxon>
        <taxon>Actinomycetes</taxon>
        <taxon>Pseudonocardiales</taxon>
        <taxon>Pseudonocardiaceae</taxon>
        <taxon>Actinoalloteichus</taxon>
    </lineage>
</organism>
<dbReference type="SUPFAM" id="SSF51126">
    <property type="entry name" value="Pectin lyase-like"/>
    <property type="match status" value="1"/>
</dbReference>
<evidence type="ECO:0000256" key="4">
    <source>
        <dbReference type="ARBA" id="ARBA00006463"/>
    </source>
</evidence>
<keyword evidence="9 10" id="KW-0456">Lyase</keyword>
<comment type="subcellular location">
    <subcellularLocation>
        <location evidence="3 10">Secreted</location>
    </subcellularLocation>
</comment>
<dbReference type="Gene3D" id="2.160.20.10">
    <property type="entry name" value="Single-stranded right-handed beta-helix, Pectin lyase-like"/>
    <property type="match status" value="1"/>
</dbReference>
<evidence type="ECO:0000256" key="8">
    <source>
        <dbReference type="ARBA" id="ARBA00022837"/>
    </source>
</evidence>
<evidence type="ECO:0000256" key="9">
    <source>
        <dbReference type="ARBA" id="ARBA00023239"/>
    </source>
</evidence>
<evidence type="ECO:0000256" key="7">
    <source>
        <dbReference type="ARBA" id="ARBA00022729"/>
    </source>
</evidence>
<evidence type="ECO:0000256" key="6">
    <source>
        <dbReference type="ARBA" id="ARBA00022525"/>
    </source>
</evidence>
<dbReference type="PANTHER" id="PTHR33407:SF9">
    <property type="entry name" value="PECTATE LYASE F-RELATED"/>
    <property type="match status" value="1"/>
</dbReference>
<dbReference type="KEGG" id="acad:UA74_23915"/>
<keyword evidence="6 10" id="KW-0964">Secreted</keyword>